<dbReference type="GO" id="GO:0051536">
    <property type="term" value="F:iron-sulfur cluster binding"/>
    <property type="evidence" value="ECO:0007669"/>
    <property type="project" value="InterPro"/>
</dbReference>
<dbReference type="GO" id="GO:0005506">
    <property type="term" value="F:iron ion binding"/>
    <property type="evidence" value="ECO:0007669"/>
    <property type="project" value="InterPro"/>
</dbReference>
<name>A0A0R2BJZ9_9LACO</name>
<evidence type="ECO:0000313" key="4">
    <source>
        <dbReference type="Proteomes" id="UP000051813"/>
    </source>
</evidence>
<keyword evidence="4" id="KW-1185">Reference proteome</keyword>
<feature type="domain" description="NIF system FeS cluster assembly NifU N-terminal" evidence="2">
    <location>
        <begin position="10"/>
        <end position="130"/>
    </location>
</feature>
<dbReference type="GO" id="GO:0016226">
    <property type="term" value="P:iron-sulfur cluster assembly"/>
    <property type="evidence" value="ECO:0007669"/>
    <property type="project" value="InterPro"/>
</dbReference>
<organism evidence="3 4">
    <name type="scientific">Lapidilactobacillus dextrinicus DSM 20335</name>
    <dbReference type="NCBI Taxonomy" id="1423738"/>
    <lineage>
        <taxon>Bacteria</taxon>
        <taxon>Bacillati</taxon>
        <taxon>Bacillota</taxon>
        <taxon>Bacilli</taxon>
        <taxon>Lactobacillales</taxon>
        <taxon>Lactobacillaceae</taxon>
        <taxon>Lapidilactobacillus</taxon>
    </lineage>
</organism>
<dbReference type="NCBIfam" id="TIGR01994">
    <property type="entry name" value="SUF_scaf_2"/>
    <property type="match status" value="1"/>
</dbReference>
<dbReference type="Gene3D" id="3.90.1010.10">
    <property type="match status" value="1"/>
</dbReference>
<reference evidence="3 4" key="1">
    <citation type="journal article" date="2015" name="Genome Announc.">
        <title>Expanding the biotechnology potential of lactobacilli through comparative genomics of 213 strains and associated genera.</title>
        <authorList>
            <person name="Sun Z."/>
            <person name="Harris H.M."/>
            <person name="McCann A."/>
            <person name="Guo C."/>
            <person name="Argimon S."/>
            <person name="Zhang W."/>
            <person name="Yang X."/>
            <person name="Jeffery I.B."/>
            <person name="Cooney J.C."/>
            <person name="Kagawa T.F."/>
            <person name="Liu W."/>
            <person name="Song Y."/>
            <person name="Salvetti E."/>
            <person name="Wrobel A."/>
            <person name="Rasinkangas P."/>
            <person name="Parkhill J."/>
            <person name="Rea M.C."/>
            <person name="O'Sullivan O."/>
            <person name="Ritari J."/>
            <person name="Douillard F.P."/>
            <person name="Paul Ross R."/>
            <person name="Yang R."/>
            <person name="Briner A.E."/>
            <person name="Felis G.E."/>
            <person name="de Vos W.M."/>
            <person name="Barrangou R."/>
            <person name="Klaenhammer T.R."/>
            <person name="Caufield P.W."/>
            <person name="Cui Y."/>
            <person name="Zhang H."/>
            <person name="O'Toole P.W."/>
        </authorList>
    </citation>
    <scope>NUCLEOTIDE SEQUENCE [LARGE SCALE GENOMIC DNA]</scope>
    <source>
        <strain evidence="3 4">DSM 20335</strain>
    </source>
</reference>
<dbReference type="InterPro" id="IPR002871">
    <property type="entry name" value="NIF_FeS_clus_asmbl_NifU_N"/>
</dbReference>
<dbReference type="FunFam" id="3.90.1010.10:FF:000002">
    <property type="entry name" value="Iron-sulfur cluster assembly scaffold protein NifU"/>
    <property type="match status" value="1"/>
</dbReference>
<dbReference type="Pfam" id="PF01592">
    <property type="entry name" value="NifU_N"/>
    <property type="match status" value="1"/>
</dbReference>
<protein>
    <submittedName>
        <fullName evidence="3">NifU family protein</fullName>
    </submittedName>
</protein>
<proteinExistence type="inferred from homology"/>
<comment type="similarity">
    <text evidence="1">Belongs to the NifU family.</text>
</comment>
<dbReference type="CDD" id="cd06664">
    <property type="entry name" value="IscU_like"/>
    <property type="match status" value="1"/>
</dbReference>
<evidence type="ECO:0000259" key="2">
    <source>
        <dbReference type="Pfam" id="PF01592"/>
    </source>
</evidence>
<dbReference type="RefSeq" id="WP_057753741.1">
    <property type="nucleotide sequence ID" value="NZ_AYYK01000001.1"/>
</dbReference>
<dbReference type="STRING" id="1423738.FC84_GL000551"/>
<dbReference type="EMBL" id="AYYK01000001">
    <property type="protein sequence ID" value="KRM79854.1"/>
    <property type="molecule type" value="Genomic_DNA"/>
</dbReference>
<dbReference type="SUPFAM" id="SSF82649">
    <property type="entry name" value="SufE/NifU"/>
    <property type="match status" value="1"/>
</dbReference>
<dbReference type="PATRIC" id="fig|1423738.3.peg.561"/>
<gene>
    <name evidence="3" type="ORF">FC84_GL000551</name>
</gene>
<evidence type="ECO:0000313" key="3">
    <source>
        <dbReference type="EMBL" id="KRM79854.1"/>
    </source>
</evidence>
<evidence type="ECO:0000256" key="1">
    <source>
        <dbReference type="ARBA" id="ARBA00006420"/>
    </source>
</evidence>
<dbReference type="PANTHER" id="PTHR10093">
    <property type="entry name" value="IRON-SULFUR CLUSTER ASSEMBLY ENZYME NIFU HOMOLOG"/>
    <property type="match status" value="1"/>
</dbReference>
<dbReference type="OrthoDB" id="9804157at2"/>
<dbReference type="Proteomes" id="UP000051813">
    <property type="component" value="Unassembled WGS sequence"/>
</dbReference>
<comment type="caution">
    <text evidence="3">The sequence shown here is derived from an EMBL/GenBank/DDBJ whole genome shotgun (WGS) entry which is preliminary data.</text>
</comment>
<accession>A0A0R2BJZ9</accession>
<sequence length="149" mass="16018">MNLGNLSDLYRQLILDHAQHPHHHGELASADQTVTLNNPTCGDVIKLQVELKDNQVADLAFSGDGCSISQASASMMTDLVKGQSLPEVQHEIATFLEMLMGNNDADEDVDALGDAAVLATVVKFPARIKCATLAWKALEQAIGEANNHE</sequence>
<dbReference type="AlphaFoldDB" id="A0A0R2BJZ9"/>